<dbReference type="GO" id="GO:0019073">
    <property type="term" value="P:viral DNA genome packaging"/>
    <property type="evidence" value="ECO:0007669"/>
    <property type="project" value="InterPro"/>
</dbReference>
<evidence type="ECO:0000256" key="2">
    <source>
        <dbReference type="ARBA" id="ARBA00022921"/>
    </source>
</evidence>
<proteinExistence type="inferred from homology"/>
<evidence type="ECO:0000256" key="3">
    <source>
        <dbReference type="ARBA" id="ARBA00023219"/>
    </source>
</evidence>
<dbReference type="EMBL" id="AY170315">
    <property type="protein sequence ID" value="AAO12299.1"/>
    <property type="molecule type" value="Genomic_DNA"/>
</dbReference>
<evidence type="ECO:0000313" key="4">
    <source>
        <dbReference type="EMBL" id="AAO12299.1"/>
    </source>
</evidence>
<dbReference type="HAMAP" id="MF_04014">
    <property type="entry name" value="HSV_TRM1"/>
    <property type="match status" value="1"/>
</dbReference>
<accession>Q8B413</accession>
<protein>
    <submittedName>
        <fullName evidence="4">Transport protein</fullName>
    </submittedName>
</protein>
<keyword evidence="1" id="KW-1188">Viral release from host cell</keyword>
<evidence type="ECO:0000256" key="1">
    <source>
        <dbReference type="ARBA" id="ARBA00022612"/>
    </source>
</evidence>
<organism evidence="4">
    <name type="scientific">Porcine lymphotropic herpesvirus 3</name>
    <dbReference type="NCBI Taxonomy" id="199308"/>
    <lineage>
        <taxon>Viruses</taxon>
        <taxon>Duplodnaviria</taxon>
        <taxon>Heunggongvirae</taxon>
        <taxon>Peploviricota</taxon>
        <taxon>Herviviricetes</taxon>
        <taxon>Herpesvirales</taxon>
        <taxon>Orthoherpesviridae</taxon>
        <taxon>Gammaherpesvirinae</taxon>
        <taxon>Macavirus</taxon>
        <taxon>Macavirus suidgamma5</taxon>
    </lineage>
</organism>
<reference evidence="4" key="1">
    <citation type="journal article" date="2003" name="Virology">
        <title>A novel porcine gammaherpesvirus.</title>
        <authorList>
            <person name="Chmielewicz B."/>
            <person name="Goltz M."/>
            <person name="Franz T."/>
            <person name="Bauer C."/>
            <person name="Brema S."/>
            <person name="Ellerbrok H."/>
            <person name="Beckmann S."/>
            <person name="Rziha H.J."/>
            <person name="Lahrmann K.H."/>
            <person name="Romero C."/>
            <person name="Ehlers B."/>
        </authorList>
    </citation>
    <scope>NUCLEOTIDE SEQUENCE</scope>
</reference>
<sequence>MTQYLAALYSQIYGFCLDVSILEYCDPTSVEKNALMMIANKIEKINDTVLDYLILQNQTDSSCLSLELEHLLTNLRDRLRTMLALWDCPEQYYNHLHLAPDCAFHEKIVVDFYNECRVEIPMILVNDVEAFFKKLNSVFYCITSEKAISCLQICLQFLKKLRGISPVASPDVYVSSLPCLECFKEVSMIPNQGKTVHEMLVNSDCPHICKPLNSEPIQGLFENELRHAGMNVEFDANEVLTDGSEMKIMEESLNCLQHHNIFTEIPKQIWELSNLIYWNSSEHAVSDKPQCSQLTKILQRNAKMHMLRHSMLRGNVHFFDTCSPQSIELLFCGSIYSSADDMIKALKADCSTTFLKQPQFQSMLHKQNELFTRLSKLLYDKISNKKEASSTDNVDTEVMRVEGMKESSNNQIWEEAKLRKDAYLQKVTKEGMKKLQACLDAHGTVLKNALTLRVWGVTIYKEASILLNHFLFRHRWVSDSIWMTDGTNNMFEDSKFIKNSLYSTNLSKEHLDNLKLLFFSLVNGPLTSLDDMFPIPENVKLAHCLDVANAMPHHKMMLVDMIHPKLEPKDWIDLNFNNFYTINQHGLNNIQYECWKYVRELVLSVSLYNRVWEKNVSIFKTDGINRHGDTNITNGIYITYEEKAPLILIYNNRKWIFKDLYALLYTHLQMYNGQ</sequence>
<keyword evidence="3" id="KW-0231">Viral genome packaging</keyword>
<name>Q8B413_9GAMA</name>
<dbReference type="Pfam" id="PF01366">
    <property type="entry name" value="PRTP"/>
    <property type="match status" value="1"/>
</dbReference>
<keyword evidence="2" id="KW-0426">Late protein</keyword>
<dbReference type="InterPro" id="IPR000501">
    <property type="entry name" value="UL28/UL56"/>
</dbReference>